<proteinExistence type="predicted"/>
<organism evidence="2 3">
    <name type="scientific">Anaerofilum hominis</name>
    <dbReference type="NCBI Taxonomy" id="2763016"/>
    <lineage>
        <taxon>Bacteria</taxon>
        <taxon>Bacillati</taxon>
        <taxon>Bacillota</taxon>
        <taxon>Clostridia</taxon>
        <taxon>Eubacteriales</taxon>
        <taxon>Oscillospiraceae</taxon>
        <taxon>Anaerofilum</taxon>
    </lineage>
</organism>
<dbReference type="AlphaFoldDB" id="A0A923I866"/>
<feature type="transmembrane region" description="Helical" evidence="1">
    <location>
        <begin position="21"/>
        <end position="47"/>
    </location>
</feature>
<keyword evidence="1" id="KW-0812">Transmembrane</keyword>
<feature type="transmembrane region" description="Helical" evidence="1">
    <location>
        <begin position="120"/>
        <end position="138"/>
    </location>
</feature>
<gene>
    <name evidence="2" type="ORF">H8S23_05250</name>
</gene>
<evidence type="ECO:0000256" key="1">
    <source>
        <dbReference type="SAM" id="Phobius"/>
    </source>
</evidence>
<keyword evidence="3" id="KW-1185">Reference proteome</keyword>
<protein>
    <submittedName>
        <fullName evidence="2">Uncharacterized protein</fullName>
    </submittedName>
</protein>
<feature type="transmembrane region" description="Helical" evidence="1">
    <location>
        <begin position="59"/>
        <end position="79"/>
    </location>
</feature>
<evidence type="ECO:0000313" key="3">
    <source>
        <dbReference type="Proteomes" id="UP000659630"/>
    </source>
</evidence>
<keyword evidence="1" id="KW-0472">Membrane</keyword>
<accession>A0A923I866</accession>
<keyword evidence="1" id="KW-1133">Transmembrane helix</keyword>
<name>A0A923I866_9FIRM</name>
<dbReference type="RefSeq" id="WP_186887282.1">
    <property type="nucleotide sequence ID" value="NZ_JACONZ010000002.1"/>
</dbReference>
<evidence type="ECO:0000313" key="2">
    <source>
        <dbReference type="EMBL" id="MBC5580904.1"/>
    </source>
</evidence>
<comment type="caution">
    <text evidence="2">The sequence shown here is derived from an EMBL/GenBank/DDBJ whole genome shotgun (WGS) entry which is preliminary data.</text>
</comment>
<dbReference type="EMBL" id="JACONZ010000002">
    <property type="protein sequence ID" value="MBC5580904.1"/>
    <property type="molecule type" value="Genomic_DNA"/>
</dbReference>
<reference evidence="2" key="1">
    <citation type="submission" date="2020-08" db="EMBL/GenBank/DDBJ databases">
        <title>Genome public.</title>
        <authorList>
            <person name="Liu C."/>
            <person name="Sun Q."/>
        </authorList>
    </citation>
    <scope>NUCLEOTIDE SEQUENCE</scope>
    <source>
        <strain evidence="2">BX8</strain>
    </source>
</reference>
<dbReference type="Proteomes" id="UP000659630">
    <property type="component" value="Unassembled WGS sequence"/>
</dbReference>
<sequence>MKKMEGQQKNAAVWGRNIIGFVLGAVLGYAAYFVTGVLFGFLLSVRWLAALLSWPSTPLLYALFGMGLAGVGVGTLIAGKVCLPSSKGVKTGCLVLGGLIILYFGLCAVSSLLSHGLSDYVWGYGATALMGLLPIEEAKSKKRHRKMAVTRR</sequence>
<feature type="transmembrane region" description="Helical" evidence="1">
    <location>
        <begin position="91"/>
        <end position="114"/>
    </location>
</feature>